<dbReference type="OrthoDB" id="331765at2759"/>
<dbReference type="Proteomes" id="UP000663829">
    <property type="component" value="Unassembled WGS sequence"/>
</dbReference>
<evidence type="ECO:0000313" key="3">
    <source>
        <dbReference type="EMBL" id="CAF1620619.1"/>
    </source>
</evidence>
<evidence type="ECO:0000256" key="1">
    <source>
        <dbReference type="SAM" id="Coils"/>
    </source>
</evidence>
<protein>
    <recommendedName>
        <fullName evidence="6">Trichohyalin-plectin-homology domain-containing protein</fullName>
    </recommendedName>
</protein>
<evidence type="ECO:0008006" key="6">
    <source>
        <dbReference type="Google" id="ProtNLM"/>
    </source>
</evidence>
<dbReference type="PANTHER" id="PTHR28663:SF1">
    <property type="entry name" value="CILIA- AND FLAGELLA- ASSOCIATED PROTEIN 210"/>
    <property type="match status" value="1"/>
</dbReference>
<evidence type="ECO:0000313" key="4">
    <source>
        <dbReference type="EMBL" id="CAF4510492.1"/>
    </source>
</evidence>
<accession>A0A816CAI6</accession>
<dbReference type="GO" id="GO:0005879">
    <property type="term" value="C:axonemal microtubule"/>
    <property type="evidence" value="ECO:0007669"/>
    <property type="project" value="TreeGrafter"/>
</dbReference>
<sequence length="225" mass="26709">MVIKTLPVPQPAGALQKKSSQQSVSGPPLIHNESERKLPDAADLRRMCIITKTDLDRIYDNLTRRQREKESVMTDYLRKKELSEKSALVTKNWPNSIIGARERKIELKKIREQEDEERKKKLDIEEEKLAADRRKEQIEKAKQLRYYETDKVKTFHGALLLGEVLKERDLQIEMKKRIEQSKQLDEAETRKQYEEAQRDFYKLEAEKTEKKARERQQLAEYHMAQ</sequence>
<feature type="coiled-coil region" evidence="1">
    <location>
        <begin position="107"/>
        <end position="144"/>
    </location>
</feature>
<dbReference type="Proteomes" id="UP000681722">
    <property type="component" value="Unassembled WGS sequence"/>
</dbReference>
<keyword evidence="5" id="KW-1185">Reference proteome</keyword>
<dbReference type="PANTHER" id="PTHR28663">
    <property type="entry name" value="COILED-COIL DOMAIN-CONTAINING PROTEIN 173"/>
    <property type="match status" value="1"/>
</dbReference>
<organism evidence="3 5">
    <name type="scientific">Didymodactylos carnosus</name>
    <dbReference type="NCBI Taxonomy" id="1234261"/>
    <lineage>
        <taxon>Eukaryota</taxon>
        <taxon>Metazoa</taxon>
        <taxon>Spiralia</taxon>
        <taxon>Gnathifera</taxon>
        <taxon>Rotifera</taxon>
        <taxon>Eurotatoria</taxon>
        <taxon>Bdelloidea</taxon>
        <taxon>Philodinida</taxon>
        <taxon>Philodinidae</taxon>
        <taxon>Didymodactylos</taxon>
    </lineage>
</organism>
<comment type="caution">
    <text evidence="3">The sequence shown here is derived from an EMBL/GenBank/DDBJ whole genome shotgun (WGS) entry which is preliminary data.</text>
</comment>
<dbReference type="EMBL" id="CAJNOQ010040586">
    <property type="protein sequence ID" value="CAF1620619.1"/>
    <property type="molecule type" value="Genomic_DNA"/>
</dbReference>
<feature type="region of interest" description="Disordered" evidence="2">
    <location>
        <begin position="1"/>
        <end position="37"/>
    </location>
</feature>
<dbReference type="EMBL" id="CAJOBC010107741">
    <property type="protein sequence ID" value="CAF4510492.1"/>
    <property type="molecule type" value="Genomic_DNA"/>
</dbReference>
<proteinExistence type="predicted"/>
<evidence type="ECO:0000313" key="5">
    <source>
        <dbReference type="Proteomes" id="UP000663829"/>
    </source>
</evidence>
<dbReference type="InterPro" id="IPR039986">
    <property type="entry name" value="CFAP210"/>
</dbReference>
<feature type="compositionally biased region" description="Basic and acidic residues" evidence="2">
    <location>
        <begin position="205"/>
        <end position="217"/>
    </location>
</feature>
<feature type="region of interest" description="Disordered" evidence="2">
    <location>
        <begin position="205"/>
        <end position="225"/>
    </location>
</feature>
<gene>
    <name evidence="3" type="ORF">GPM918_LOCUS43714</name>
    <name evidence="4" type="ORF">SRO942_LOCUS45287</name>
</gene>
<reference evidence="3" key="1">
    <citation type="submission" date="2021-02" db="EMBL/GenBank/DDBJ databases">
        <authorList>
            <person name="Nowell W R."/>
        </authorList>
    </citation>
    <scope>NUCLEOTIDE SEQUENCE</scope>
</reference>
<keyword evidence="1" id="KW-0175">Coiled coil</keyword>
<dbReference type="AlphaFoldDB" id="A0A816CAI6"/>
<name>A0A816CAI6_9BILA</name>
<evidence type="ECO:0000256" key="2">
    <source>
        <dbReference type="SAM" id="MobiDB-lite"/>
    </source>
</evidence>